<accession>A0A517LAN9</accession>
<evidence type="ECO:0000313" key="3">
    <source>
        <dbReference type="EMBL" id="QDS72703.1"/>
    </source>
</evidence>
<name>A0A517LAN9_9PEZI</name>
<feature type="region of interest" description="Disordered" evidence="1">
    <location>
        <begin position="37"/>
        <end position="58"/>
    </location>
</feature>
<dbReference type="AlphaFoldDB" id="A0A517LAN9"/>
<proteinExistence type="predicted"/>
<reference evidence="3 4" key="1">
    <citation type="submission" date="2019-07" db="EMBL/GenBank/DDBJ databases">
        <title>Finished genome of Venturia effusa.</title>
        <authorList>
            <person name="Young C.A."/>
            <person name="Cox M.P."/>
            <person name="Ganley A.R.D."/>
            <person name="David W.J."/>
        </authorList>
    </citation>
    <scope>NUCLEOTIDE SEQUENCE [LARGE SCALE GENOMIC DNA]</scope>
    <source>
        <strain evidence="4">albino</strain>
    </source>
</reference>
<dbReference type="EMBL" id="CP042192">
    <property type="protein sequence ID" value="QDS72703.1"/>
    <property type="molecule type" value="Genomic_DNA"/>
</dbReference>
<dbReference type="OrthoDB" id="10413442at2759"/>
<feature type="signal peptide" evidence="2">
    <location>
        <begin position="1"/>
        <end position="25"/>
    </location>
</feature>
<protein>
    <recommendedName>
        <fullName evidence="5">Cyanovirin-N domain-containing protein</fullName>
    </recommendedName>
</protein>
<feature type="chain" id="PRO_5021727064" description="Cyanovirin-N domain-containing protein" evidence="2">
    <location>
        <begin position="26"/>
        <end position="160"/>
    </location>
</feature>
<dbReference type="Proteomes" id="UP000316270">
    <property type="component" value="Chromosome 8"/>
</dbReference>
<gene>
    <name evidence="3" type="ORF">FKW77_003386</name>
</gene>
<sequence length="160" mass="17650">MRLIASMFMTMLIGVILFSMTSALALPNIDRLTTLDNSNPSNPSYNTSTNPLQARATCPRNNHGDPECGTCITLYEGAFHTGKSIMKCTPARHCMTAPSFGWDEFRSVAFSGSTYCTFSRRLDCLSNDIGMVVENSVVMQDLQDDVHRKGLRSVNCARPN</sequence>
<organism evidence="3 4">
    <name type="scientific">Venturia effusa</name>
    <dbReference type="NCBI Taxonomy" id="50376"/>
    <lineage>
        <taxon>Eukaryota</taxon>
        <taxon>Fungi</taxon>
        <taxon>Dikarya</taxon>
        <taxon>Ascomycota</taxon>
        <taxon>Pezizomycotina</taxon>
        <taxon>Dothideomycetes</taxon>
        <taxon>Pleosporomycetidae</taxon>
        <taxon>Venturiales</taxon>
        <taxon>Venturiaceae</taxon>
        <taxon>Venturia</taxon>
    </lineage>
</organism>
<evidence type="ECO:0008006" key="5">
    <source>
        <dbReference type="Google" id="ProtNLM"/>
    </source>
</evidence>
<evidence type="ECO:0000256" key="2">
    <source>
        <dbReference type="SAM" id="SignalP"/>
    </source>
</evidence>
<feature type="compositionally biased region" description="Low complexity" evidence="1">
    <location>
        <begin position="37"/>
        <end position="51"/>
    </location>
</feature>
<evidence type="ECO:0000313" key="4">
    <source>
        <dbReference type="Proteomes" id="UP000316270"/>
    </source>
</evidence>
<keyword evidence="4" id="KW-1185">Reference proteome</keyword>
<evidence type="ECO:0000256" key="1">
    <source>
        <dbReference type="SAM" id="MobiDB-lite"/>
    </source>
</evidence>
<keyword evidence="2" id="KW-0732">Signal</keyword>